<name>A0AAU9MTX4_9ASTR</name>
<dbReference type="InterPro" id="IPR044788">
    <property type="entry name" value="X8_dom_prot"/>
</dbReference>
<evidence type="ECO:0000256" key="3">
    <source>
        <dbReference type="SAM" id="Phobius"/>
    </source>
</evidence>
<keyword evidence="6" id="KW-1185">Reference proteome</keyword>
<feature type="region of interest" description="Disordered" evidence="2">
    <location>
        <begin position="69"/>
        <end position="159"/>
    </location>
</feature>
<dbReference type="PANTHER" id="PTHR31044">
    <property type="entry name" value="BETA-1,3 GLUCANASE"/>
    <property type="match status" value="1"/>
</dbReference>
<dbReference type="InterPro" id="IPR012946">
    <property type="entry name" value="X8"/>
</dbReference>
<feature type="compositionally biased region" description="Low complexity" evidence="2">
    <location>
        <begin position="69"/>
        <end position="99"/>
    </location>
</feature>
<keyword evidence="1" id="KW-0732">Signal</keyword>
<feature type="region of interest" description="Disordered" evidence="2">
    <location>
        <begin position="245"/>
        <end position="299"/>
    </location>
</feature>
<protein>
    <recommendedName>
        <fullName evidence="4">X8 domain-containing protein</fullName>
    </recommendedName>
</protein>
<accession>A0AAU9MTX4</accession>
<sequence>MFYISSPKNKIYQYESFSGDMGPGVVLYSMFFVLLLLLSPDSSFGEKPPLEAILHNKVRHLLQQDDIPIIQPTTPTGTPNTDSPTTFPPTTTTPTGNPTTLPPPSPTGFQPNNPTPFPTTPTAPMGPSNPMGPSVPTAPTGPSGPTGPTGSSSGSWCIASPSASETSLQVALDYACGYGGADCSAIQPGSSCYNPNTVRDHASYAFNAYYQKNPAPTSCSFGGVAQVTNTDPSSGSCRFSAAKSTTGMMTPPTPPMPTPPTSPTISSPINPYPTTPTQPGGFSPDQPGYTSSEPTGEPSSAAMMAADLFLPLMITILLVFLNREK</sequence>
<organism evidence="5 6">
    <name type="scientific">Lactuca virosa</name>
    <dbReference type="NCBI Taxonomy" id="75947"/>
    <lineage>
        <taxon>Eukaryota</taxon>
        <taxon>Viridiplantae</taxon>
        <taxon>Streptophyta</taxon>
        <taxon>Embryophyta</taxon>
        <taxon>Tracheophyta</taxon>
        <taxon>Spermatophyta</taxon>
        <taxon>Magnoliopsida</taxon>
        <taxon>eudicotyledons</taxon>
        <taxon>Gunneridae</taxon>
        <taxon>Pentapetalae</taxon>
        <taxon>asterids</taxon>
        <taxon>campanulids</taxon>
        <taxon>Asterales</taxon>
        <taxon>Asteraceae</taxon>
        <taxon>Cichorioideae</taxon>
        <taxon>Cichorieae</taxon>
        <taxon>Lactucinae</taxon>
        <taxon>Lactuca</taxon>
    </lineage>
</organism>
<dbReference type="Pfam" id="PF07983">
    <property type="entry name" value="X8"/>
    <property type="match status" value="1"/>
</dbReference>
<dbReference type="AlphaFoldDB" id="A0AAU9MTX4"/>
<gene>
    <name evidence="5" type="ORF">LVIROSA_LOCUS15874</name>
</gene>
<comment type="caution">
    <text evidence="5">The sequence shown here is derived from an EMBL/GenBank/DDBJ whole genome shotgun (WGS) entry which is preliminary data.</text>
</comment>
<evidence type="ECO:0000313" key="6">
    <source>
        <dbReference type="Proteomes" id="UP001157418"/>
    </source>
</evidence>
<dbReference type="PANTHER" id="PTHR31044:SF123">
    <property type="entry name" value="GLUCAN ENDO-1,3-BETA-D-GLUCOSIDASE"/>
    <property type="match status" value="1"/>
</dbReference>
<proteinExistence type="predicted"/>
<feature type="compositionally biased region" description="Low complexity" evidence="2">
    <location>
        <begin position="122"/>
        <end position="155"/>
    </location>
</feature>
<feature type="transmembrane region" description="Helical" evidence="3">
    <location>
        <begin position="301"/>
        <end position="321"/>
    </location>
</feature>
<evidence type="ECO:0000256" key="2">
    <source>
        <dbReference type="SAM" id="MobiDB-lite"/>
    </source>
</evidence>
<dbReference type="FunFam" id="1.20.58.1040:FF:000007">
    <property type="entry name" value="PLASMODESMATA CALLOSE-BINDING PROTEIN 2"/>
    <property type="match status" value="1"/>
</dbReference>
<keyword evidence="3" id="KW-1133">Transmembrane helix</keyword>
<dbReference type="PRINTS" id="PR01217">
    <property type="entry name" value="PRICHEXTENSN"/>
</dbReference>
<keyword evidence="3" id="KW-0812">Transmembrane</keyword>
<evidence type="ECO:0000256" key="1">
    <source>
        <dbReference type="ARBA" id="ARBA00022729"/>
    </source>
</evidence>
<dbReference type="SMART" id="SM00768">
    <property type="entry name" value="X8"/>
    <property type="match status" value="1"/>
</dbReference>
<evidence type="ECO:0000259" key="4">
    <source>
        <dbReference type="SMART" id="SM00768"/>
    </source>
</evidence>
<feature type="compositionally biased region" description="Polar residues" evidence="2">
    <location>
        <begin position="288"/>
        <end position="298"/>
    </location>
</feature>
<keyword evidence="3" id="KW-0472">Membrane</keyword>
<reference evidence="5 6" key="1">
    <citation type="submission" date="2022-01" db="EMBL/GenBank/DDBJ databases">
        <authorList>
            <person name="Xiong W."/>
            <person name="Schranz E."/>
        </authorList>
    </citation>
    <scope>NUCLEOTIDE SEQUENCE [LARGE SCALE GENOMIC DNA]</scope>
</reference>
<feature type="compositionally biased region" description="Pro residues" evidence="2">
    <location>
        <begin position="251"/>
        <end position="262"/>
    </location>
</feature>
<dbReference type="GO" id="GO:0009506">
    <property type="term" value="C:plasmodesma"/>
    <property type="evidence" value="ECO:0007669"/>
    <property type="project" value="UniProtKB-ARBA"/>
</dbReference>
<feature type="transmembrane region" description="Helical" evidence="3">
    <location>
        <begin position="21"/>
        <end position="39"/>
    </location>
</feature>
<dbReference type="EMBL" id="CAKMRJ010002367">
    <property type="protein sequence ID" value="CAH1428986.1"/>
    <property type="molecule type" value="Genomic_DNA"/>
</dbReference>
<dbReference type="Gene3D" id="1.20.58.1040">
    <property type="match status" value="1"/>
</dbReference>
<evidence type="ECO:0000313" key="5">
    <source>
        <dbReference type="EMBL" id="CAH1428986.1"/>
    </source>
</evidence>
<feature type="domain" description="X8" evidence="4">
    <location>
        <begin position="155"/>
        <end position="239"/>
    </location>
</feature>
<dbReference type="Proteomes" id="UP001157418">
    <property type="component" value="Unassembled WGS sequence"/>
</dbReference>